<dbReference type="EMBL" id="CM016559">
    <property type="protein sequence ID" value="TKW00325.1"/>
    <property type="molecule type" value="Genomic_DNA"/>
</dbReference>
<gene>
    <name evidence="1" type="ORF">SEVIR_8G100800v2</name>
</gene>
<protein>
    <recommendedName>
        <fullName evidence="3">Reverse transcriptase zinc-binding domain-containing protein</fullName>
    </recommendedName>
</protein>
<dbReference type="Gramene" id="TKW00325">
    <property type="protein sequence ID" value="TKW00325"/>
    <property type="gene ID" value="SEVIR_8G100800v2"/>
</dbReference>
<dbReference type="AlphaFoldDB" id="A0A4U6THI5"/>
<sequence>MELPSYSCVLCMHNIEETLFHLILECPFAQECWINISLFADLTQEPYNILNSFRTQLQVNFFMEVIILMSWCIWMERNDWIFQGITPSVHSAMSRFKVVFTQVMLRVKEEWKQPMTEWLEHTL</sequence>
<evidence type="ECO:0008006" key="3">
    <source>
        <dbReference type="Google" id="ProtNLM"/>
    </source>
</evidence>
<accession>A0A4U6THI5</accession>
<name>A0A4U6THI5_SETVI</name>
<organism evidence="1 2">
    <name type="scientific">Setaria viridis</name>
    <name type="common">Green bristlegrass</name>
    <name type="synonym">Setaria italica subsp. viridis</name>
    <dbReference type="NCBI Taxonomy" id="4556"/>
    <lineage>
        <taxon>Eukaryota</taxon>
        <taxon>Viridiplantae</taxon>
        <taxon>Streptophyta</taxon>
        <taxon>Embryophyta</taxon>
        <taxon>Tracheophyta</taxon>
        <taxon>Spermatophyta</taxon>
        <taxon>Magnoliopsida</taxon>
        <taxon>Liliopsida</taxon>
        <taxon>Poales</taxon>
        <taxon>Poaceae</taxon>
        <taxon>PACMAD clade</taxon>
        <taxon>Panicoideae</taxon>
        <taxon>Panicodae</taxon>
        <taxon>Paniceae</taxon>
        <taxon>Cenchrinae</taxon>
        <taxon>Setaria</taxon>
    </lineage>
</organism>
<proteinExistence type="predicted"/>
<reference evidence="1" key="1">
    <citation type="submission" date="2019-03" db="EMBL/GenBank/DDBJ databases">
        <title>WGS assembly of Setaria viridis.</title>
        <authorList>
            <person name="Huang P."/>
            <person name="Jenkins J."/>
            <person name="Grimwood J."/>
            <person name="Barry K."/>
            <person name="Healey A."/>
            <person name="Mamidi S."/>
            <person name="Sreedasyam A."/>
            <person name="Shu S."/>
            <person name="Feldman M."/>
            <person name="Wu J."/>
            <person name="Yu Y."/>
            <person name="Chen C."/>
            <person name="Johnson J."/>
            <person name="Rokhsar D."/>
            <person name="Baxter I."/>
            <person name="Schmutz J."/>
            <person name="Brutnell T."/>
            <person name="Kellogg E."/>
        </authorList>
    </citation>
    <scope>NUCLEOTIDE SEQUENCE [LARGE SCALE GENOMIC DNA]</scope>
</reference>
<dbReference type="Proteomes" id="UP000298652">
    <property type="component" value="Chromosome 8"/>
</dbReference>
<evidence type="ECO:0000313" key="2">
    <source>
        <dbReference type="Proteomes" id="UP000298652"/>
    </source>
</evidence>
<keyword evidence="2" id="KW-1185">Reference proteome</keyword>
<evidence type="ECO:0000313" key="1">
    <source>
        <dbReference type="EMBL" id="TKW00325.1"/>
    </source>
</evidence>